<keyword evidence="2 4" id="KW-0479">Metal-binding</keyword>
<feature type="domain" description="Cytochrome c" evidence="6">
    <location>
        <begin position="64"/>
        <end position="152"/>
    </location>
</feature>
<dbReference type="Proteomes" id="UP000009881">
    <property type="component" value="Unassembled WGS sequence"/>
</dbReference>
<dbReference type="PANTHER" id="PTHR35008:SF8">
    <property type="entry name" value="ALCOHOL DEHYDROGENASE CYTOCHROME C SUBUNIT"/>
    <property type="match status" value="1"/>
</dbReference>
<dbReference type="GO" id="GO:0009055">
    <property type="term" value="F:electron transfer activity"/>
    <property type="evidence" value="ECO:0007669"/>
    <property type="project" value="InterPro"/>
</dbReference>
<dbReference type="STRING" id="1238182.C882_2039"/>
<feature type="signal peptide" evidence="5">
    <location>
        <begin position="1"/>
        <end position="28"/>
    </location>
</feature>
<accession>K9GM86</accession>
<proteinExistence type="predicted"/>
<evidence type="ECO:0000256" key="5">
    <source>
        <dbReference type="SAM" id="SignalP"/>
    </source>
</evidence>
<dbReference type="eggNOG" id="COG3258">
    <property type="taxonomic scope" value="Bacteria"/>
</dbReference>
<evidence type="ECO:0000256" key="4">
    <source>
        <dbReference type="PROSITE-ProRule" id="PRU00433"/>
    </source>
</evidence>
<keyword evidence="5" id="KW-0732">Signal</keyword>
<evidence type="ECO:0000259" key="6">
    <source>
        <dbReference type="PROSITE" id="PS51007"/>
    </source>
</evidence>
<feature type="chain" id="PRO_5003931213" evidence="5">
    <location>
        <begin position="29"/>
        <end position="221"/>
    </location>
</feature>
<dbReference type="InterPro" id="IPR036909">
    <property type="entry name" value="Cyt_c-like_dom_sf"/>
</dbReference>
<comment type="caution">
    <text evidence="7">The sequence shown here is derived from an EMBL/GenBank/DDBJ whole genome shotgun (WGS) entry which is preliminary data.</text>
</comment>
<dbReference type="PROSITE" id="PS51007">
    <property type="entry name" value="CYTC"/>
    <property type="match status" value="1"/>
</dbReference>
<dbReference type="Gene3D" id="1.10.760.10">
    <property type="entry name" value="Cytochrome c-like domain"/>
    <property type="match status" value="1"/>
</dbReference>
<dbReference type="RefSeq" id="WP_009542435.1">
    <property type="nucleotide sequence ID" value="NZ_ANHY01000021.1"/>
</dbReference>
<dbReference type="PATRIC" id="fig|1238182.3.peg.3993"/>
<evidence type="ECO:0000256" key="2">
    <source>
        <dbReference type="ARBA" id="ARBA00022723"/>
    </source>
</evidence>
<dbReference type="AlphaFoldDB" id="K9GM86"/>
<sequence>MSVSVKTRLIAATAGAVVGLGLATAAWAGDGLKLGLGTEATPEQVKGWNIDVRPDGKDAPVGQGDAMEGEEVYLEQCAHCHGEFAEGAGRYPVLMGGEGSLAGPNPVKTPGSYWPHASTLYDYIYRAMPFGNAQSLTPDQTYALTAFILWVNNVVEDDFVVSNETIGSIEMPNADGFIEDPRPDAQPEVVCMKDCDVPTEIVGRAAQIDVTPEDGGGVAVD</sequence>
<keyword evidence="1 4" id="KW-0349">Heme</keyword>
<dbReference type="EMBL" id="ANHY01000021">
    <property type="protein sequence ID" value="EKV27110.1"/>
    <property type="molecule type" value="Genomic_DNA"/>
</dbReference>
<organism evidence="7 8">
    <name type="scientific">Caenispirillum salinarum AK4</name>
    <dbReference type="NCBI Taxonomy" id="1238182"/>
    <lineage>
        <taxon>Bacteria</taxon>
        <taxon>Pseudomonadati</taxon>
        <taxon>Pseudomonadota</taxon>
        <taxon>Alphaproteobacteria</taxon>
        <taxon>Rhodospirillales</taxon>
        <taxon>Novispirillaceae</taxon>
        <taxon>Caenispirillum</taxon>
    </lineage>
</organism>
<dbReference type="InterPro" id="IPR009056">
    <property type="entry name" value="Cyt_c-like_dom"/>
</dbReference>
<dbReference type="OrthoDB" id="9779283at2"/>
<dbReference type="PANTHER" id="PTHR35008">
    <property type="entry name" value="BLL4482 PROTEIN-RELATED"/>
    <property type="match status" value="1"/>
</dbReference>
<dbReference type="Pfam" id="PF13442">
    <property type="entry name" value="Cytochrome_CBB3"/>
    <property type="match status" value="1"/>
</dbReference>
<evidence type="ECO:0000256" key="1">
    <source>
        <dbReference type="ARBA" id="ARBA00022617"/>
    </source>
</evidence>
<evidence type="ECO:0000256" key="3">
    <source>
        <dbReference type="ARBA" id="ARBA00023004"/>
    </source>
</evidence>
<gene>
    <name evidence="7" type="ORF">C882_2039</name>
</gene>
<dbReference type="GO" id="GO:0046872">
    <property type="term" value="F:metal ion binding"/>
    <property type="evidence" value="ECO:0007669"/>
    <property type="project" value="UniProtKB-KW"/>
</dbReference>
<keyword evidence="8" id="KW-1185">Reference proteome</keyword>
<evidence type="ECO:0000313" key="8">
    <source>
        <dbReference type="Proteomes" id="UP000009881"/>
    </source>
</evidence>
<dbReference type="InterPro" id="IPR051459">
    <property type="entry name" value="Cytochrome_c-type_DH"/>
</dbReference>
<name>K9GM86_9PROT</name>
<dbReference type="GO" id="GO:0020037">
    <property type="term" value="F:heme binding"/>
    <property type="evidence" value="ECO:0007669"/>
    <property type="project" value="InterPro"/>
</dbReference>
<dbReference type="SUPFAM" id="SSF46626">
    <property type="entry name" value="Cytochrome c"/>
    <property type="match status" value="1"/>
</dbReference>
<evidence type="ECO:0000313" key="7">
    <source>
        <dbReference type="EMBL" id="EKV27110.1"/>
    </source>
</evidence>
<protein>
    <submittedName>
        <fullName evidence="7">Sulfite dehydrogenase cytochrome subunit SoxD</fullName>
    </submittedName>
</protein>
<reference evidence="7 8" key="1">
    <citation type="journal article" date="2013" name="Genome Announc.">
        <title>Draft Genome Sequence of an Alphaproteobacterium, Caenispirillum salinarum AK4(T), Isolated from a Solar Saltern.</title>
        <authorList>
            <person name="Khatri I."/>
            <person name="Singh A."/>
            <person name="Korpole S."/>
            <person name="Pinnaka A.K."/>
            <person name="Subramanian S."/>
        </authorList>
    </citation>
    <scope>NUCLEOTIDE SEQUENCE [LARGE SCALE GENOMIC DNA]</scope>
    <source>
        <strain evidence="7 8">AK4</strain>
    </source>
</reference>
<keyword evidence="3 4" id="KW-0408">Iron</keyword>